<evidence type="ECO:0000256" key="1">
    <source>
        <dbReference type="ARBA" id="ARBA00005755"/>
    </source>
</evidence>
<accession>A0A2I1HQM8</accession>
<comment type="caution">
    <text evidence="10">The sequence shown here is derived from an EMBL/GenBank/DDBJ whole genome shotgun (WGS) entry which is preliminary data.</text>
</comment>
<sequence>IYETLEETYQRIHEERDAFLQETKKFGLGIDLSYHNWSYKRTALWLFEQLSVGVPANDPLDPIEAKWISDAMMGGLIWTDNEWKGYGRQYDVTSLYPSIQQSNANFPIRRGKFQTLSDFVDHRGYALYGLFRASSQRAPQRGKVSGNDILFRQNKRGIYTFIDLQRAKKLGLDIQLIQDGKPNALIYDRDARIPGTVIFGEYVHFLFKIKNQGGVAGRVAKRVLNTLWGALCQRKRNYKTLTTDQTDPFKFPEGHTLDSIIPVGSDQWRFQFTNPGNPFKGEYPRIAPFLLARGRKITSEAIQPYKDKVIEQFPQIYRSTEKKMPNNYTRNPLTGRVIRIGGNTFNQLVMDAYDFIGGRLVRRQNVPPPLEVPRYFNIDTGRMVRENPQNAGNRLEQMAVERRGYILEEFHRARLEQINLELCRECLMPENPNELAEGLYKEYRMTNQNDSIGRTHCSTCGHIIAKTKKGLSGVEFRRIVREITQKEDLNNSKDRLIKIIRHASLNVDFTNAFTEVLDNKIRGNENIENIQNWLIDQISITGKDSGERFLYQYLYDVYSEGIDGSFSDFYEGYAFHCADSPMTKNMVSRALGAIGLKPKMMKIDFEGRRKSAIVIKASADELYEALRRSGY</sequence>
<dbReference type="EMBL" id="LLXI01005022">
    <property type="protein sequence ID" value="PKY61180.1"/>
    <property type="molecule type" value="Genomic_DNA"/>
</dbReference>
<dbReference type="VEuPathDB" id="FungiDB:RhiirFUN_012455"/>
<evidence type="ECO:0000256" key="3">
    <source>
        <dbReference type="ARBA" id="ARBA00022679"/>
    </source>
</evidence>
<dbReference type="Proteomes" id="UP000234323">
    <property type="component" value="Unassembled WGS sequence"/>
</dbReference>
<dbReference type="VEuPathDB" id="FungiDB:FUN_009392"/>
<gene>
    <name evidence="10" type="ORF">RhiirA4_431641</name>
</gene>
<feature type="domain" description="DNA-directed DNA polymerase family B mitochondria/virus" evidence="9">
    <location>
        <begin position="68"/>
        <end position="247"/>
    </location>
</feature>
<organism evidence="10 11">
    <name type="scientific">Rhizophagus irregularis</name>
    <dbReference type="NCBI Taxonomy" id="588596"/>
    <lineage>
        <taxon>Eukaryota</taxon>
        <taxon>Fungi</taxon>
        <taxon>Fungi incertae sedis</taxon>
        <taxon>Mucoromycota</taxon>
        <taxon>Glomeromycotina</taxon>
        <taxon>Glomeromycetes</taxon>
        <taxon>Glomerales</taxon>
        <taxon>Glomeraceae</taxon>
        <taxon>Rhizophagus</taxon>
    </lineage>
</organism>
<name>A0A2I1HQM8_9GLOM</name>
<keyword evidence="4" id="KW-0548">Nucleotidyltransferase</keyword>
<dbReference type="GO" id="GO:0006260">
    <property type="term" value="P:DNA replication"/>
    <property type="evidence" value="ECO:0007669"/>
    <property type="project" value="UniProtKB-KW"/>
</dbReference>
<dbReference type="InterPro" id="IPR004868">
    <property type="entry name" value="DNA-dir_DNA_pol_B_mt/vir"/>
</dbReference>
<feature type="non-terminal residue" evidence="10">
    <location>
        <position position="1"/>
    </location>
</feature>
<keyword evidence="3" id="KW-0808">Transferase</keyword>
<dbReference type="GO" id="GO:0000166">
    <property type="term" value="F:nucleotide binding"/>
    <property type="evidence" value="ECO:0007669"/>
    <property type="project" value="InterPro"/>
</dbReference>
<evidence type="ECO:0000313" key="10">
    <source>
        <dbReference type="EMBL" id="PKY61180.1"/>
    </source>
</evidence>
<evidence type="ECO:0000313" key="11">
    <source>
        <dbReference type="Proteomes" id="UP000234323"/>
    </source>
</evidence>
<dbReference type="Pfam" id="PF03175">
    <property type="entry name" value="DNA_pol_B_2"/>
    <property type="match status" value="1"/>
</dbReference>
<evidence type="ECO:0000256" key="8">
    <source>
        <dbReference type="ARBA" id="ARBA00049244"/>
    </source>
</evidence>
<protein>
    <recommendedName>
        <fullName evidence="2">DNA-directed DNA polymerase</fullName>
        <ecNumber evidence="2">2.7.7.7</ecNumber>
    </recommendedName>
</protein>
<evidence type="ECO:0000259" key="9">
    <source>
        <dbReference type="Pfam" id="PF03175"/>
    </source>
</evidence>
<dbReference type="VEuPathDB" id="FungiDB:RhiirA1_404784"/>
<evidence type="ECO:0000256" key="5">
    <source>
        <dbReference type="ARBA" id="ARBA00022705"/>
    </source>
</evidence>
<evidence type="ECO:0000256" key="2">
    <source>
        <dbReference type="ARBA" id="ARBA00012417"/>
    </source>
</evidence>
<dbReference type="VEuPathDB" id="FungiDB:RhiirFUN_000148"/>
<dbReference type="GO" id="GO:0003887">
    <property type="term" value="F:DNA-directed DNA polymerase activity"/>
    <property type="evidence" value="ECO:0007669"/>
    <property type="project" value="UniProtKB-KW"/>
</dbReference>
<dbReference type="GO" id="GO:0003677">
    <property type="term" value="F:DNA binding"/>
    <property type="evidence" value="ECO:0007669"/>
    <property type="project" value="UniProtKB-KW"/>
</dbReference>
<dbReference type="InterPro" id="IPR043502">
    <property type="entry name" value="DNA/RNA_pol_sf"/>
</dbReference>
<keyword evidence="6" id="KW-0239">DNA-directed DNA polymerase</keyword>
<dbReference type="VEuPathDB" id="FungiDB:RhiirA1_472508"/>
<reference evidence="10 11" key="1">
    <citation type="submission" date="2015-10" db="EMBL/GenBank/DDBJ databases">
        <title>Genome analyses suggest a sexual origin of heterokaryosis in a supposedly ancient asexual fungus.</title>
        <authorList>
            <person name="Ropars J."/>
            <person name="Sedzielewska K."/>
            <person name="Noel J."/>
            <person name="Charron P."/>
            <person name="Farinelli L."/>
            <person name="Marton T."/>
            <person name="Kruger M."/>
            <person name="Pelin A."/>
            <person name="Brachmann A."/>
            <person name="Corradi N."/>
        </authorList>
    </citation>
    <scope>NUCLEOTIDE SEQUENCE [LARGE SCALE GENOMIC DNA]</scope>
    <source>
        <strain evidence="10 11">A4</strain>
    </source>
</reference>
<keyword evidence="7" id="KW-0238">DNA-binding</keyword>
<evidence type="ECO:0000256" key="7">
    <source>
        <dbReference type="ARBA" id="ARBA00023125"/>
    </source>
</evidence>
<keyword evidence="5" id="KW-0235">DNA replication</keyword>
<proteinExistence type="inferred from homology"/>
<dbReference type="AlphaFoldDB" id="A0A2I1HQM8"/>
<dbReference type="VEuPathDB" id="FungiDB:FUN_015465"/>
<dbReference type="SUPFAM" id="SSF56672">
    <property type="entry name" value="DNA/RNA polymerases"/>
    <property type="match status" value="1"/>
</dbReference>
<keyword evidence="11" id="KW-1185">Reference proteome</keyword>
<dbReference type="EC" id="2.7.7.7" evidence="2"/>
<evidence type="ECO:0000256" key="6">
    <source>
        <dbReference type="ARBA" id="ARBA00022932"/>
    </source>
</evidence>
<comment type="similarity">
    <text evidence="1">Belongs to the DNA polymerase type-B family.</text>
</comment>
<evidence type="ECO:0000256" key="4">
    <source>
        <dbReference type="ARBA" id="ARBA00022695"/>
    </source>
</evidence>
<comment type="catalytic activity">
    <reaction evidence="8">
        <text>DNA(n) + a 2'-deoxyribonucleoside 5'-triphosphate = DNA(n+1) + diphosphate</text>
        <dbReference type="Rhea" id="RHEA:22508"/>
        <dbReference type="Rhea" id="RHEA-COMP:17339"/>
        <dbReference type="Rhea" id="RHEA-COMP:17340"/>
        <dbReference type="ChEBI" id="CHEBI:33019"/>
        <dbReference type="ChEBI" id="CHEBI:61560"/>
        <dbReference type="ChEBI" id="CHEBI:173112"/>
        <dbReference type="EC" id="2.7.7.7"/>
    </reaction>
</comment>